<name>A0A382KY01_9ZZZZ</name>
<dbReference type="EMBL" id="UINC01083539">
    <property type="protein sequence ID" value="SVC29340.1"/>
    <property type="molecule type" value="Genomic_DNA"/>
</dbReference>
<gene>
    <name evidence="1" type="ORF">METZ01_LOCUS282194</name>
</gene>
<feature type="non-terminal residue" evidence="1">
    <location>
        <position position="34"/>
    </location>
</feature>
<reference evidence="1" key="1">
    <citation type="submission" date="2018-05" db="EMBL/GenBank/DDBJ databases">
        <authorList>
            <person name="Lanie J.A."/>
            <person name="Ng W.-L."/>
            <person name="Kazmierczak K.M."/>
            <person name="Andrzejewski T.M."/>
            <person name="Davidsen T.M."/>
            <person name="Wayne K.J."/>
            <person name="Tettelin H."/>
            <person name="Glass J.I."/>
            <person name="Rusch D."/>
            <person name="Podicherti R."/>
            <person name="Tsui H.-C.T."/>
            <person name="Winkler M.E."/>
        </authorList>
    </citation>
    <scope>NUCLEOTIDE SEQUENCE</scope>
</reference>
<organism evidence="1">
    <name type="scientific">marine metagenome</name>
    <dbReference type="NCBI Taxonomy" id="408172"/>
    <lineage>
        <taxon>unclassified sequences</taxon>
        <taxon>metagenomes</taxon>
        <taxon>ecological metagenomes</taxon>
    </lineage>
</organism>
<proteinExistence type="predicted"/>
<sequence length="34" mass="3924">MFLVLPDVLWFRTLHCDPIHNQDTSLPIQTSGDL</sequence>
<dbReference type="AlphaFoldDB" id="A0A382KY01"/>
<evidence type="ECO:0000313" key="1">
    <source>
        <dbReference type="EMBL" id="SVC29340.1"/>
    </source>
</evidence>
<accession>A0A382KY01</accession>
<protein>
    <submittedName>
        <fullName evidence="1">Uncharacterized protein</fullName>
    </submittedName>
</protein>